<keyword evidence="5 11" id="KW-0812">Transmembrane</keyword>
<evidence type="ECO:0000256" key="4">
    <source>
        <dbReference type="ARBA" id="ARBA00022670"/>
    </source>
</evidence>
<keyword evidence="10 11" id="KW-0472">Membrane</keyword>
<sequence length="358" mass="38543">MILDLAIFIIVLAVLILAHEFGHFIVARKNGVRVDEFGFGFPPRLFGFKYGQTLYSFNLFPLGGFVRIAGENESVSADPENFASKSIYARFAVVFAGVLFNIILAFVIFSAVATAGIPVDAEDPYWAGRVRDASITVTEVLKDSAAERSGFKMGDKILELKTDSGNVLRPLDVSEIQRFTGDNAGRTITAKIERSGQNIVLSADLAENEIPLGVATAKVGKITAPWYLSPVVGLELTFIALARTADGFLFILGLLFSGQSVAGFISGPVGIFTLVSGILDFGIITLLTFTASLSINLAIINLMPFPALDGGRILFLAIEALRGRPISQKTGNLAHALGFAILIMLMAVITYLDIKFRL</sequence>
<evidence type="ECO:0000256" key="2">
    <source>
        <dbReference type="ARBA" id="ARBA00004141"/>
    </source>
</evidence>
<gene>
    <name evidence="13" type="ORF">A3J00_00525</name>
</gene>
<feature type="transmembrane region" description="Helical" evidence="11">
    <location>
        <begin position="6"/>
        <end position="26"/>
    </location>
</feature>
<feature type="transmembrane region" description="Helical" evidence="11">
    <location>
        <begin position="333"/>
        <end position="352"/>
    </location>
</feature>
<evidence type="ECO:0000256" key="5">
    <source>
        <dbReference type="ARBA" id="ARBA00022692"/>
    </source>
</evidence>
<dbReference type="STRING" id="1801725.A3J00_00525"/>
<evidence type="ECO:0000256" key="6">
    <source>
        <dbReference type="ARBA" id="ARBA00022801"/>
    </source>
</evidence>
<name>A0A1G2EY00_9BACT</name>
<evidence type="ECO:0000256" key="7">
    <source>
        <dbReference type="ARBA" id="ARBA00022833"/>
    </source>
</evidence>
<evidence type="ECO:0000313" key="14">
    <source>
        <dbReference type="Proteomes" id="UP000178428"/>
    </source>
</evidence>
<dbReference type="GO" id="GO:0006508">
    <property type="term" value="P:proteolysis"/>
    <property type="evidence" value="ECO:0007669"/>
    <property type="project" value="UniProtKB-KW"/>
</dbReference>
<evidence type="ECO:0000256" key="11">
    <source>
        <dbReference type="SAM" id="Phobius"/>
    </source>
</evidence>
<dbReference type="GO" id="GO:0004222">
    <property type="term" value="F:metalloendopeptidase activity"/>
    <property type="evidence" value="ECO:0007669"/>
    <property type="project" value="InterPro"/>
</dbReference>
<dbReference type="Gene3D" id="2.30.42.10">
    <property type="match status" value="1"/>
</dbReference>
<keyword evidence="8 11" id="KW-1133">Transmembrane helix</keyword>
<keyword evidence="7" id="KW-0862">Zinc</keyword>
<keyword evidence="9" id="KW-0482">Metalloprotease</keyword>
<dbReference type="SUPFAM" id="SSF50156">
    <property type="entry name" value="PDZ domain-like"/>
    <property type="match status" value="1"/>
</dbReference>
<dbReference type="PANTHER" id="PTHR42837">
    <property type="entry name" value="REGULATOR OF SIGMA-E PROTEASE RSEP"/>
    <property type="match status" value="1"/>
</dbReference>
<dbReference type="SMART" id="SM00228">
    <property type="entry name" value="PDZ"/>
    <property type="match status" value="1"/>
</dbReference>
<evidence type="ECO:0000259" key="12">
    <source>
        <dbReference type="SMART" id="SM00228"/>
    </source>
</evidence>
<organism evidence="13 14">
    <name type="scientific">Candidatus Niyogibacteria bacterium RIFCSPLOWO2_02_FULL_45_13</name>
    <dbReference type="NCBI Taxonomy" id="1801725"/>
    <lineage>
        <taxon>Bacteria</taxon>
        <taxon>Candidatus Niyogiibacteriota</taxon>
    </lineage>
</organism>
<comment type="similarity">
    <text evidence="3">Belongs to the peptidase M50B family.</text>
</comment>
<comment type="subcellular location">
    <subcellularLocation>
        <location evidence="2">Membrane</location>
        <topology evidence="2">Multi-pass membrane protein</topology>
    </subcellularLocation>
</comment>
<feature type="domain" description="PDZ" evidence="12">
    <location>
        <begin position="124"/>
        <end position="196"/>
    </location>
</feature>
<evidence type="ECO:0000256" key="3">
    <source>
        <dbReference type="ARBA" id="ARBA00007931"/>
    </source>
</evidence>
<comment type="caution">
    <text evidence="13">The sequence shown here is derived from an EMBL/GenBank/DDBJ whole genome shotgun (WGS) entry which is preliminary data.</text>
</comment>
<evidence type="ECO:0000256" key="8">
    <source>
        <dbReference type="ARBA" id="ARBA00022989"/>
    </source>
</evidence>
<dbReference type="Proteomes" id="UP000178428">
    <property type="component" value="Unassembled WGS sequence"/>
</dbReference>
<feature type="transmembrane region" description="Helical" evidence="11">
    <location>
        <begin position="91"/>
        <end position="117"/>
    </location>
</feature>
<proteinExistence type="inferred from homology"/>
<evidence type="ECO:0000256" key="1">
    <source>
        <dbReference type="ARBA" id="ARBA00001947"/>
    </source>
</evidence>
<dbReference type="GO" id="GO:0016020">
    <property type="term" value="C:membrane"/>
    <property type="evidence" value="ECO:0007669"/>
    <property type="project" value="UniProtKB-SubCell"/>
</dbReference>
<dbReference type="InterPro" id="IPR036034">
    <property type="entry name" value="PDZ_sf"/>
</dbReference>
<evidence type="ECO:0000256" key="9">
    <source>
        <dbReference type="ARBA" id="ARBA00023049"/>
    </source>
</evidence>
<dbReference type="PANTHER" id="PTHR42837:SF2">
    <property type="entry name" value="MEMBRANE METALLOPROTEASE ARASP2, CHLOROPLASTIC-RELATED"/>
    <property type="match status" value="1"/>
</dbReference>
<evidence type="ECO:0000313" key="13">
    <source>
        <dbReference type="EMBL" id="OGZ30643.1"/>
    </source>
</evidence>
<dbReference type="InterPro" id="IPR001478">
    <property type="entry name" value="PDZ"/>
</dbReference>
<dbReference type="InterPro" id="IPR004387">
    <property type="entry name" value="Pept_M50_Zn"/>
</dbReference>
<protein>
    <recommendedName>
        <fullName evidence="12">PDZ domain-containing protein</fullName>
    </recommendedName>
</protein>
<dbReference type="EMBL" id="MHMR01000017">
    <property type="protein sequence ID" value="OGZ30643.1"/>
    <property type="molecule type" value="Genomic_DNA"/>
</dbReference>
<dbReference type="AlphaFoldDB" id="A0A1G2EY00"/>
<dbReference type="InterPro" id="IPR008915">
    <property type="entry name" value="Peptidase_M50"/>
</dbReference>
<comment type="cofactor">
    <cofactor evidence="1">
        <name>Zn(2+)</name>
        <dbReference type="ChEBI" id="CHEBI:29105"/>
    </cofactor>
</comment>
<keyword evidence="4" id="KW-0645">Protease</keyword>
<dbReference type="Pfam" id="PF02163">
    <property type="entry name" value="Peptidase_M50"/>
    <property type="match status" value="1"/>
</dbReference>
<accession>A0A1G2EY00</accession>
<keyword evidence="6" id="KW-0378">Hydrolase</keyword>
<reference evidence="13 14" key="1">
    <citation type="journal article" date="2016" name="Nat. Commun.">
        <title>Thousands of microbial genomes shed light on interconnected biogeochemical processes in an aquifer system.</title>
        <authorList>
            <person name="Anantharaman K."/>
            <person name="Brown C.T."/>
            <person name="Hug L.A."/>
            <person name="Sharon I."/>
            <person name="Castelle C.J."/>
            <person name="Probst A.J."/>
            <person name="Thomas B.C."/>
            <person name="Singh A."/>
            <person name="Wilkins M.J."/>
            <person name="Karaoz U."/>
            <person name="Brodie E.L."/>
            <person name="Williams K.H."/>
            <person name="Hubbard S.S."/>
            <person name="Banfield J.F."/>
        </authorList>
    </citation>
    <scope>NUCLEOTIDE SEQUENCE [LARGE SCALE GENOMIC DNA]</scope>
</reference>
<evidence type="ECO:0000256" key="10">
    <source>
        <dbReference type="ARBA" id="ARBA00023136"/>
    </source>
</evidence>
<dbReference type="CDD" id="cd06163">
    <property type="entry name" value="S2P-M50_PDZ_RseP-like"/>
    <property type="match status" value="1"/>
</dbReference>